<dbReference type="EMBL" id="NSDM01000002">
    <property type="protein sequence ID" value="MDQ2583708.1"/>
    <property type="molecule type" value="Genomic_DNA"/>
</dbReference>
<keyword evidence="2" id="KW-1185">Reference proteome</keyword>
<protein>
    <submittedName>
        <fullName evidence="1">Kinase-like protein</fullName>
    </submittedName>
</protein>
<accession>A0ABU0WV22</accession>
<name>A0ABU0WV22_9PSEU</name>
<dbReference type="Proteomes" id="UP001225605">
    <property type="component" value="Unassembled WGS sequence"/>
</dbReference>
<comment type="caution">
    <text evidence="1">The sequence shown here is derived from an EMBL/GenBank/DDBJ whole genome shotgun (WGS) entry which is preliminary data.</text>
</comment>
<dbReference type="InterPro" id="IPR027417">
    <property type="entry name" value="P-loop_NTPase"/>
</dbReference>
<proteinExistence type="predicted"/>
<dbReference type="RefSeq" id="WP_306744822.1">
    <property type="nucleotide sequence ID" value="NZ_NSDM01000002.1"/>
</dbReference>
<dbReference type="Gene3D" id="3.40.50.300">
    <property type="entry name" value="P-loop containing nucleotide triphosphate hydrolases"/>
    <property type="match status" value="1"/>
</dbReference>
<evidence type="ECO:0000313" key="1">
    <source>
        <dbReference type="EMBL" id="MDQ2583708.1"/>
    </source>
</evidence>
<dbReference type="SUPFAM" id="SSF52540">
    <property type="entry name" value="P-loop containing nucleoside triphosphate hydrolases"/>
    <property type="match status" value="1"/>
</dbReference>
<reference evidence="1 2" key="1">
    <citation type="submission" date="2017-06" db="EMBL/GenBank/DDBJ databases">
        <title>Cultured bacterium strain Saccharothrix yanglingensis Hhs.015.</title>
        <authorList>
            <person name="Xia Y."/>
        </authorList>
    </citation>
    <scope>NUCLEOTIDE SEQUENCE [LARGE SCALE GENOMIC DNA]</scope>
    <source>
        <strain evidence="1 2">Hhs.015</strain>
    </source>
</reference>
<gene>
    <name evidence="1" type="ORF">CKY47_06860</name>
</gene>
<organism evidence="1 2">
    <name type="scientific">Saccharothrix yanglingensis</name>
    <dbReference type="NCBI Taxonomy" id="659496"/>
    <lineage>
        <taxon>Bacteria</taxon>
        <taxon>Bacillati</taxon>
        <taxon>Actinomycetota</taxon>
        <taxon>Actinomycetes</taxon>
        <taxon>Pseudonocardiales</taxon>
        <taxon>Pseudonocardiaceae</taxon>
        <taxon>Saccharothrix</taxon>
    </lineage>
</organism>
<sequence>MSDTEHRTATRTDDAADAYDDAVRRLPRAEVERFAEASARYRAAVAEHLSPALRDLSSNRPVDPDRLRALAATVADDPLHPAFDPDTARSAEDVVLERLHLVRRVWEPFSDWWCGYFSDRDGSTVPLVDLWQLYVPFARWIVREKRERRPDGLFVMAFNGSPGAGKTVLTTALSVVVNKLLDPRAEGRAVARSGDDWYLGRAEREPLRLLGYDAGVPGVSNRALPGTHDLAWLRRNLAEMERSGPDTVIRMGNFDKRADDQPSGPDRYFESHGRVGVLLFDLWFAGARTDVDPADLPDGLRRRVAEHLRGWAPVFDRFDALWAYDWNPYARLLADREAQERLVEQRRGTRGMSREDIRTFMAYMIERAWDWRTTSPLPAEDRITFRAWRDTNHRVIAVHRGGRAS</sequence>
<evidence type="ECO:0000313" key="2">
    <source>
        <dbReference type="Proteomes" id="UP001225605"/>
    </source>
</evidence>